<dbReference type="PANTHER" id="PTHR36716">
    <property type="entry name" value="F3H9.20 PROTEIN"/>
    <property type="match status" value="1"/>
</dbReference>
<evidence type="ECO:0000313" key="4">
    <source>
        <dbReference type="Proteomes" id="UP000729402"/>
    </source>
</evidence>
<feature type="transmembrane region" description="Helical" evidence="2">
    <location>
        <begin position="141"/>
        <end position="163"/>
    </location>
</feature>
<comment type="caution">
    <text evidence="3">The sequence shown here is derived from an EMBL/GenBank/DDBJ whole genome shotgun (WGS) entry which is preliminary data.</text>
</comment>
<keyword evidence="4" id="KW-1185">Reference proteome</keyword>
<keyword evidence="2" id="KW-0472">Membrane</keyword>
<gene>
    <name evidence="3" type="ORF">GUJ93_ZPchr0013g36983</name>
</gene>
<proteinExistence type="predicted"/>
<protein>
    <recommendedName>
        <fullName evidence="5">Integral membrane protein</fullName>
    </recommendedName>
</protein>
<feature type="transmembrane region" description="Helical" evidence="2">
    <location>
        <begin position="270"/>
        <end position="288"/>
    </location>
</feature>
<keyword evidence="2" id="KW-1133">Transmembrane helix</keyword>
<feature type="transmembrane region" description="Helical" evidence="2">
    <location>
        <begin position="294"/>
        <end position="312"/>
    </location>
</feature>
<feature type="compositionally biased region" description="Basic and acidic residues" evidence="1">
    <location>
        <begin position="43"/>
        <end position="54"/>
    </location>
</feature>
<dbReference type="InterPro" id="IPR019275">
    <property type="entry name" value="DUF2301"/>
</dbReference>
<evidence type="ECO:0000313" key="3">
    <source>
        <dbReference type="EMBL" id="KAG8098950.1"/>
    </source>
</evidence>
<dbReference type="AlphaFoldDB" id="A0A8J6C1E4"/>
<evidence type="ECO:0000256" key="1">
    <source>
        <dbReference type="SAM" id="MobiDB-lite"/>
    </source>
</evidence>
<accession>A0A8J6C1E4</accession>
<dbReference type="OrthoDB" id="2020161at2759"/>
<feature type="transmembrane region" description="Helical" evidence="2">
    <location>
        <begin position="242"/>
        <end position="258"/>
    </location>
</feature>
<reference evidence="3" key="2">
    <citation type="submission" date="2021-02" db="EMBL/GenBank/DDBJ databases">
        <authorList>
            <person name="Kimball J.A."/>
            <person name="Haas M.W."/>
            <person name="Macchietto M."/>
            <person name="Kono T."/>
            <person name="Duquette J."/>
            <person name="Shao M."/>
        </authorList>
    </citation>
    <scope>NUCLEOTIDE SEQUENCE</scope>
    <source>
        <tissue evidence="3">Fresh leaf tissue</tissue>
    </source>
</reference>
<feature type="transmembrane region" description="Helical" evidence="2">
    <location>
        <begin position="205"/>
        <end position="222"/>
    </location>
</feature>
<dbReference type="Pfam" id="PF10063">
    <property type="entry name" value="DUF2301"/>
    <property type="match status" value="1"/>
</dbReference>
<feature type="transmembrane region" description="Helical" evidence="2">
    <location>
        <begin position="179"/>
        <end position="198"/>
    </location>
</feature>
<evidence type="ECO:0000256" key="2">
    <source>
        <dbReference type="SAM" id="Phobius"/>
    </source>
</evidence>
<organism evidence="3 4">
    <name type="scientific">Zizania palustris</name>
    <name type="common">Northern wild rice</name>
    <dbReference type="NCBI Taxonomy" id="103762"/>
    <lineage>
        <taxon>Eukaryota</taxon>
        <taxon>Viridiplantae</taxon>
        <taxon>Streptophyta</taxon>
        <taxon>Embryophyta</taxon>
        <taxon>Tracheophyta</taxon>
        <taxon>Spermatophyta</taxon>
        <taxon>Magnoliopsida</taxon>
        <taxon>Liliopsida</taxon>
        <taxon>Poales</taxon>
        <taxon>Poaceae</taxon>
        <taxon>BOP clade</taxon>
        <taxon>Oryzoideae</taxon>
        <taxon>Oryzeae</taxon>
        <taxon>Zizaniinae</taxon>
        <taxon>Zizania</taxon>
    </lineage>
</organism>
<feature type="region of interest" description="Disordered" evidence="1">
    <location>
        <begin position="36"/>
        <end position="62"/>
    </location>
</feature>
<keyword evidence="2" id="KW-0812">Transmembrane</keyword>
<evidence type="ECO:0008006" key="5">
    <source>
        <dbReference type="Google" id="ProtNLM"/>
    </source>
</evidence>
<name>A0A8J6C1E4_ZIZPA</name>
<reference evidence="3" key="1">
    <citation type="journal article" date="2021" name="bioRxiv">
        <title>Whole Genome Assembly and Annotation of Northern Wild Rice, Zizania palustris L., Supports a Whole Genome Duplication in the Zizania Genus.</title>
        <authorList>
            <person name="Haas M."/>
            <person name="Kono T."/>
            <person name="Macchietto M."/>
            <person name="Millas R."/>
            <person name="McGilp L."/>
            <person name="Shao M."/>
            <person name="Duquette J."/>
            <person name="Hirsch C.N."/>
            <person name="Kimball J."/>
        </authorList>
    </citation>
    <scope>NUCLEOTIDE SEQUENCE</scope>
    <source>
        <tissue evidence="3">Fresh leaf tissue</tissue>
    </source>
</reference>
<sequence length="349" mass="37410">MSLHAPRTRGCKLIDGAQRLVAVGCARLHAGTRSAPSVQPEVVRVRDPPPEGNHHPNLPLKKYPKRVGDAMAAAVLLPPRLAPLRPHHTLGITSTSLRHITLASLGCRAAASRLRALADRNVYSGVYGPWTVEDSDVREVLLYRSGLVTAAASFVAASSAAFIPEGNAAVDAIRQSVDLFYATGAAGLGLSLVLIHIYVTPIKRFLQALWVVGVVGSVGTYLAGAQPLDESLVQYVLEHPAALWFVGPTFAALTGLVFKEGLCYGKLEAGILTFVIPGLLLGHLSGLMDNGTKAGLLGVWMLLFTVFAARKFQQPIKDDIGDKSVFMFNALPEEEKKALIQKLETQKVE</sequence>
<dbReference type="PANTHER" id="PTHR36716:SF2">
    <property type="entry name" value="F3H9.20 PROTEIN"/>
    <property type="match status" value="1"/>
</dbReference>
<dbReference type="Proteomes" id="UP000729402">
    <property type="component" value="Unassembled WGS sequence"/>
</dbReference>
<dbReference type="GO" id="GO:0009507">
    <property type="term" value="C:chloroplast"/>
    <property type="evidence" value="ECO:0007669"/>
    <property type="project" value="TreeGrafter"/>
</dbReference>
<dbReference type="EMBL" id="JAAALK010000079">
    <property type="protein sequence ID" value="KAG8098950.1"/>
    <property type="molecule type" value="Genomic_DNA"/>
</dbReference>